<feature type="domain" description="Thioesterase" evidence="3">
    <location>
        <begin position="117"/>
        <end position="206"/>
    </location>
</feature>
<dbReference type="Proteomes" id="UP000803884">
    <property type="component" value="Unassembled WGS sequence"/>
</dbReference>
<gene>
    <name evidence="4" type="ORF">WHR41_07544</name>
</gene>
<proteinExistence type="inferred from homology"/>
<dbReference type="RefSeq" id="XP_069226786.1">
    <property type="nucleotide sequence ID" value="XM_069376148.1"/>
</dbReference>
<comment type="caution">
    <text evidence="4">The sequence shown here is derived from an EMBL/GenBank/DDBJ whole genome shotgun (WGS) entry which is preliminary data.</text>
</comment>
<dbReference type="GeneID" id="96008986"/>
<dbReference type="SUPFAM" id="SSF54637">
    <property type="entry name" value="Thioesterase/thiol ester dehydrase-isomerase"/>
    <property type="match status" value="1"/>
</dbReference>
<comment type="similarity">
    <text evidence="1">Belongs to the thioesterase PaaI family.</text>
</comment>
<organism evidence="4 5">
    <name type="scientific">Cladosporium halotolerans</name>
    <dbReference type="NCBI Taxonomy" id="1052096"/>
    <lineage>
        <taxon>Eukaryota</taxon>
        <taxon>Fungi</taxon>
        <taxon>Dikarya</taxon>
        <taxon>Ascomycota</taxon>
        <taxon>Pezizomycotina</taxon>
        <taxon>Dothideomycetes</taxon>
        <taxon>Dothideomycetidae</taxon>
        <taxon>Cladosporiales</taxon>
        <taxon>Cladosporiaceae</taxon>
        <taxon>Cladosporium</taxon>
    </lineage>
</organism>
<evidence type="ECO:0000313" key="5">
    <source>
        <dbReference type="Proteomes" id="UP000803884"/>
    </source>
</evidence>
<dbReference type="PANTHER" id="PTHR21660:SF1">
    <property type="entry name" value="ACYL-COENZYME A THIOESTERASE 13"/>
    <property type="match status" value="1"/>
</dbReference>
<accession>A0AB34KFI6</accession>
<dbReference type="InterPro" id="IPR006683">
    <property type="entry name" value="Thioestr_dom"/>
</dbReference>
<evidence type="ECO:0000313" key="4">
    <source>
        <dbReference type="EMBL" id="KAL1583679.1"/>
    </source>
</evidence>
<evidence type="ECO:0000256" key="1">
    <source>
        <dbReference type="ARBA" id="ARBA00008324"/>
    </source>
</evidence>
<keyword evidence="5" id="KW-1185">Reference proteome</keyword>
<dbReference type="PANTHER" id="PTHR21660">
    <property type="entry name" value="THIOESTERASE SUPERFAMILY MEMBER-RELATED"/>
    <property type="match status" value="1"/>
</dbReference>
<dbReference type="InterPro" id="IPR029069">
    <property type="entry name" value="HotDog_dom_sf"/>
</dbReference>
<sequence>MAVAMKYIALEGLKLNRSNMESSNAKHQNTPLEHPTEDLSVKNQVSASMSPRNGEGNSLLSRLEAYRTAYLALTPADNFDTALYKSVNIVSGTTHPSGTSGTAIFRIAFPAQYCNKFGTVHGGAIATILDGVAQCSTAVVDNNFKEVASATFKGKGGVGATKALQVGYLRPITLGEQVIILCEVLKSGPQGAVIRGIMKRESDGEVLAICAMDKEGCEKAKL</sequence>
<keyword evidence="2" id="KW-0378">Hydrolase</keyword>
<reference evidence="4 5" key="1">
    <citation type="journal article" date="2020" name="Microbiol. Resour. Announc.">
        <title>Draft Genome Sequence of a Cladosporium Species Isolated from the Mesophotic Ascidian Didemnum maculosum.</title>
        <authorList>
            <person name="Gioti A."/>
            <person name="Siaperas R."/>
            <person name="Nikolaivits E."/>
            <person name="Le Goff G."/>
            <person name="Ouazzani J."/>
            <person name="Kotoulas G."/>
            <person name="Topakas E."/>
        </authorList>
    </citation>
    <scope>NUCLEOTIDE SEQUENCE [LARGE SCALE GENOMIC DNA]</scope>
    <source>
        <strain evidence="4 5">TM138-S3</strain>
    </source>
</reference>
<name>A0AB34KFI6_9PEZI</name>
<dbReference type="GO" id="GO:0047617">
    <property type="term" value="F:fatty acyl-CoA hydrolase activity"/>
    <property type="evidence" value="ECO:0007669"/>
    <property type="project" value="InterPro"/>
</dbReference>
<dbReference type="InterPro" id="IPR039298">
    <property type="entry name" value="ACOT13"/>
</dbReference>
<dbReference type="CDD" id="cd03443">
    <property type="entry name" value="PaaI_thioesterase"/>
    <property type="match status" value="1"/>
</dbReference>
<dbReference type="AlphaFoldDB" id="A0AB34KFI6"/>
<protein>
    <recommendedName>
        <fullName evidence="3">Thioesterase domain-containing protein</fullName>
    </recommendedName>
</protein>
<evidence type="ECO:0000256" key="2">
    <source>
        <dbReference type="ARBA" id="ARBA00022801"/>
    </source>
</evidence>
<dbReference type="Gene3D" id="3.10.129.10">
    <property type="entry name" value="Hotdog Thioesterase"/>
    <property type="match status" value="1"/>
</dbReference>
<dbReference type="Pfam" id="PF03061">
    <property type="entry name" value="4HBT"/>
    <property type="match status" value="1"/>
</dbReference>
<dbReference type="EMBL" id="JAAQHG020000032">
    <property type="protein sequence ID" value="KAL1583679.1"/>
    <property type="molecule type" value="Genomic_DNA"/>
</dbReference>
<evidence type="ECO:0000259" key="3">
    <source>
        <dbReference type="Pfam" id="PF03061"/>
    </source>
</evidence>